<keyword evidence="7 9" id="KW-0472">Membrane</keyword>
<protein>
    <submittedName>
        <fullName evidence="11">TRAP transporter small permease</fullName>
    </submittedName>
</protein>
<dbReference type="Pfam" id="PF04290">
    <property type="entry name" value="DctQ"/>
    <property type="match status" value="1"/>
</dbReference>
<evidence type="ECO:0000256" key="3">
    <source>
        <dbReference type="ARBA" id="ARBA00022475"/>
    </source>
</evidence>
<dbReference type="PANTHER" id="PTHR35011:SF2">
    <property type="entry name" value="2,3-DIKETO-L-GULONATE TRAP TRANSPORTER SMALL PERMEASE PROTEIN YIAM"/>
    <property type="match status" value="1"/>
</dbReference>
<evidence type="ECO:0000256" key="6">
    <source>
        <dbReference type="ARBA" id="ARBA00022989"/>
    </source>
</evidence>
<feature type="domain" description="Tripartite ATP-independent periplasmic transporters DctQ component" evidence="10">
    <location>
        <begin position="20"/>
        <end position="151"/>
    </location>
</feature>
<sequence>MTKWLSRVEEMIVVFVLAVMSIIAFSNVLTRNLFDLSLAFTEEVTINLFVMLTFVGTSIGVRKKAHLGFSLIYDKSPASLKRFLTILIGFISIVIFSLFTYYGFAMVAFQMDMNSTTPALGWPRWTFSLGLPFGALLCTIRSIEALIKEWKEVSLEQEGSQ</sequence>
<evidence type="ECO:0000313" key="11">
    <source>
        <dbReference type="EMBL" id="MFD2044577.1"/>
    </source>
</evidence>
<keyword evidence="6 9" id="KW-1133">Transmembrane helix</keyword>
<dbReference type="EMBL" id="JBHUHQ010000015">
    <property type="protein sequence ID" value="MFD2044577.1"/>
    <property type="molecule type" value="Genomic_DNA"/>
</dbReference>
<name>A0ABW4W1Y7_9BACI</name>
<feature type="transmembrane region" description="Helical" evidence="9">
    <location>
        <begin position="44"/>
        <end position="62"/>
    </location>
</feature>
<proteinExistence type="inferred from homology"/>
<dbReference type="RefSeq" id="WP_377556191.1">
    <property type="nucleotide sequence ID" value="NZ_JBHUHQ010000015.1"/>
</dbReference>
<evidence type="ECO:0000256" key="7">
    <source>
        <dbReference type="ARBA" id="ARBA00023136"/>
    </source>
</evidence>
<keyword evidence="2" id="KW-0813">Transport</keyword>
<keyword evidence="12" id="KW-1185">Reference proteome</keyword>
<evidence type="ECO:0000256" key="9">
    <source>
        <dbReference type="SAM" id="Phobius"/>
    </source>
</evidence>
<dbReference type="PANTHER" id="PTHR35011">
    <property type="entry name" value="2,3-DIKETO-L-GULONATE TRAP TRANSPORTER SMALL PERMEASE PROTEIN YIAM"/>
    <property type="match status" value="1"/>
</dbReference>
<feature type="transmembrane region" description="Helical" evidence="9">
    <location>
        <begin position="125"/>
        <end position="143"/>
    </location>
</feature>
<dbReference type="Proteomes" id="UP001597383">
    <property type="component" value="Unassembled WGS sequence"/>
</dbReference>
<evidence type="ECO:0000256" key="8">
    <source>
        <dbReference type="ARBA" id="ARBA00038436"/>
    </source>
</evidence>
<dbReference type="InterPro" id="IPR007387">
    <property type="entry name" value="TRAP_DctQ"/>
</dbReference>
<feature type="transmembrane region" description="Helical" evidence="9">
    <location>
        <begin position="83"/>
        <end position="105"/>
    </location>
</feature>
<accession>A0ABW4W1Y7</accession>
<evidence type="ECO:0000256" key="1">
    <source>
        <dbReference type="ARBA" id="ARBA00004429"/>
    </source>
</evidence>
<dbReference type="InterPro" id="IPR055348">
    <property type="entry name" value="DctQ"/>
</dbReference>
<keyword evidence="3" id="KW-1003">Cell membrane</keyword>
<evidence type="ECO:0000259" key="10">
    <source>
        <dbReference type="Pfam" id="PF04290"/>
    </source>
</evidence>
<evidence type="ECO:0000256" key="2">
    <source>
        <dbReference type="ARBA" id="ARBA00022448"/>
    </source>
</evidence>
<reference evidence="12" key="1">
    <citation type="journal article" date="2019" name="Int. J. Syst. Evol. Microbiol.">
        <title>The Global Catalogue of Microorganisms (GCM) 10K type strain sequencing project: providing services to taxonomists for standard genome sequencing and annotation.</title>
        <authorList>
            <consortium name="The Broad Institute Genomics Platform"/>
            <consortium name="The Broad Institute Genome Sequencing Center for Infectious Disease"/>
            <person name="Wu L."/>
            <person name="Ma J."/>
        </authorList>
    </citation>
    <scope>NUCLEOTIDE SEQUENCE [LARGE SCALE GENOMIC DNA]</scope>
    <source>
        <strain evidence="12">R28</strain>
    </source>
</reference>
<comment type="similarity">
    <text evidence="8">Belongs to the TRAP transporter small permease family.</text>
</comment>
<evidence type="ECO:0000313" key="12">
    <source>
        <dbReference type="Proteomes" id="UP001597383"/>
    </source>
</evidence>
<comment type="caution">
    <text evidence="11">The sequence shown here is derived from an EMBL/GenBank/DDBJ whole genome shotgun (WGS) entry which is preliminary data.</text>
</comment>
<evidence type="ECO:0000256" key="4">
    <source>
        <dbReference type="ARBA" id="ARBA00022519"/>
    </source>
</evidence>
<evidence type="ECO:0000256" key="5">
    <source>
        <dbReference type="ARBA" id="ARBA00022692"/>
    </source>
</evidence>
<keyword evidence="5 9" id="KW-0812">Transmembrane</keyword>
<feature type="transmembrane region" description="Helical" evidence="9">
    <location>
        <begin position="12"/>
        <end position="29"/>
    </location>
</feature>
<keyword evidence="4" id="KW-0997">Cell inner membrane</keyword>
<organism evidence="11 12">
    <name type="scientific">Ornithinibacillus salinisoli</name>
    <dbReference type="NCBI Taxonomy" id="1848459"/>
    <lineage>
        <taxon>Bacteria</taxon>
        <taxon>Bacillati</taxon>
        <taxon>Bacillota</taxon>
        <taxon>Bacilli</taxon>
        <taxon>Bacillales</taxon>
        <taxon>Bacillaceae</taxon>
        <taxon>Ornithinibacillus</taxon>
    </lineage>
</organism>
<comment type="subcellular location">
    <subcellularLocation>
        <location evidence="1">Cell inner membrane</location>
        <topology evidence="1">Multi-pass membrane protein</topology>
    </subcellularLocation>
</comment>
<gene>
    <name evidence="11" type="ORF">ACFSJF_09890</name>
</gene>